<evidence type="ECO:0000313" key="2">
    <source>
        <dbReference type="Proteomes" id="UP000217784"/>
    </source>
</evidence>
<protein>
    <recommendedName>
        <fullName evidence="3">DUF2634 domain-containing protein</fullName>
    </recommendedName>
</protein>
<dbReference type="SUPFAM" id="SSF160719">
    <property type="entry name" value="gpW/gp25-like"/>
    <property type="match status" value="1"/>
</dbReference>
<organism evidence="1 2">
    <name type="scientific">Methanobacterium bryantii</name>
    <dbReference type="NCBI Taxonomy" id="2161"/>
    <lineage>
        <taxon>Archaea</taxon>
        <taxon>Methanobacteriati</taxon>
        <taxon>Methanobacteriota</taxon>
        <taxon>Methanomada group</taxon>
        <taxon>Methanobacteria</taxon>
        <taxon>Methanobacteriales</taxon>
        <taxon>Methanobacteriaceae</taxon>
        <taxon>Methanobacterium</taxon>
    </lineage>
</organism>
<reference evidence="1 2" key="1">
    <citation type="journal article" date="2017" name="BMC Genomics">
        <title>Genomic analysis of methanogenic archaea reveals a shift towards energy conservation.</title>
        <authorList>
            <person name="Gilmore S.P."/>
            <person name="Henske J.K."/>
            <person name="Sexton J.A."/>
            <person name="Solomon K.V."/>
            <person name="Seppala S."/>
            <person name="Yoo J.I."/>
            <person name="Huyett L.M."/>
            <person name="Pressman A."/>
            <person name="Cogan J.Z."/>
            <person name="Kivenson V."/>
            <person name="Peng X."/>
            <person name="Tan Y."/>
            <person name="Valentine D.L."/>
            <person name="O'Malley M.A."/>
        </authorList>
    </citation>
    <scope>NUCLEOTIDE SEQUENCE [LARGE SCALE GENOMIC DNA]</scope>
    <source>
        <strain evidence="1 2">M.o.H.</strain>
    </source>
</reference>
<dbReference type="EMBL" id="LMVM01000002">
    <property type="protein sequence ID" value="PAV05766.1"/>
    <property type="molecule type" value="Genomic_DNA"/>
</dbReference>
<evidence type="ECO:0000313" key="1">
    <source>
        <dbReference type="EMBL" id="PAV05766.1"/>
    </source>
</evidence>
<proteinExistence type="predicted"/>
<keyword evidence="2" id="KW-1185">Reference proteome</keyword>
<dbReference type="RefSeq" id="WP_069583112.1">
    <property type="nucleotide sequence ID" value="NZ_LMVM01000002.1"/>
</dbReference>
<sequence length="128" mass="14143">MNEDIFGIDYSSNGELTSTGDLMLVSGLDNAKQAIHNRLLTDIIIYDYLEDYGCNLDELAGEPTNHNSLQLLDLIIKDSLNLEPRVREVLELECSFEGKAIIAEMSLLLVDKSVIDLTVTNEGGLINV</sequence>
<gene>
    <name evidence="1" type="ORF">ASJ80_08515</name>
</gene>
<name>A0A2A2H8X5_METBR</name>
<accession>A0A2A2H8X5</accession>
<dbReference type="Gene3D" id="3.10.450.40">
    <property type="match status" value="1"/>
</dbReference>
<dbReference type="AlphaFoldDB" id="A0A2A2H8X5"/>
<evidence type="ECO:0008006" key="3">
    <source>
        <dbReference type="Google" id="ProtNLM"/>
    </source>
</evidence>
<dbReference type="Proteomes" id="UP000217784">
    <property type="component" value="Unassembled WGS sequence"/>
</dbReference>
<comment type="caution">
    <text evidence="1">The sequence shown here is derived from an EMBL/GenBank/DDBJ whole genome shotgun (WGS) entry which is preliminary data.</text>
</comment>